<reference evidence="7" key="1">
    <citation type="submission" date="2022-11" db="EMBL/GenBank/DDBJ databases">
        <authorList>
            <person name="Somphong A."/>
            <person name="Phongsopitanun W."/>
        </authorList>
    </citation>
    <scope>NUCLEOTIDE SEQUENCE</scope>
    <source>
        <strain evidence="7">Pm04-4</strain>
    </source>
</reference>
<dbReference type="InterPro" id="IPR036388">
    <property type="entry name" value="WH-like_DNA-bd_sf"/>
</dbReference>
<dbReference type="SUPFAM" id="SSF48452">
    <property type="entry name" value="TPR-like"/>
    <property type="match status" value="2"/>
</dbReference>
<keyword evidence="2" id="KW-0805">Transcription regulation</keyword>
<dbReference type="PANTHER" id="PTHR35807:SF1">
    <property type="entry name" value="TRANSCRIPTIONAL REGULATOR REDD"/>
    <property type="match status" value="1"/>
</dbReference>
<dbReference type="Gene3D" id="1.25.40.10">
    <property type="entry name" value="Tetratricopeptide repeat domain"/>
    <property type="match status" value="2"/>
</dbReference>
<dbReference type="Gene3D" id="1.10.10.10">
    <property type="entry name" value="Winged helix-like DNA-binding domain superfamily/Winged helix DNA-binding domain"/>
    <property type="match status" value="1"/>
</dbReference>
<dbReference type="PRINTS" id="PR00364">
    <property type="entry name" value="DISEASERSIST"/>
</dbReference>
<evidence type="ECO:0000256" key="5">
    <source>
        <dbReference type="PROSITE-ProRule" id="PRU01091"/>
    </source>
</evidence>
<feature type="DNA-binding region" description="OmpR/PhoB-type" evidence="5">
    <location>
        <begin position="1"/>
        <end position="92"/>
    </location>
</feature>
<keyword evidence="8" id="KW-1185">Reference proteome</keyword>
<dbReference type="SMART" id="SM00862">
    <property type="entry name" value="Trans_reg_C"/>
    <property type="match status" value="1"/>
</dbReference>
<dbReference type="Pfam" id="PF13424">
    <property type="entry name" value="TPR_12"/>
    <property type="match status" value="1"/>
</dbReference>
<comment type="caution">
    <text evidence="7">The sequence shown here is derived from an EMBL/GenBank/DDBJ whole genome shotgun (WGS) entry which is preliminary data.</text>
</comment>
<evidence type="ECO:0000256" key="3">
    <source>
        <dbReference type="ARBA" id="ARBA00023125"/>
    </source>
</evidence>
<proteinExistence type="inferred from homology"/>
<evidence type="ECO:0000256" key="4">
    <source>
        <dbReference type="ARBA" id="ARBA00023163"/>
    </source>
</evidence>
<keyword evidence="3 5" id="KW-0238">DNA-binding</keyword>
<dbReference type="InterPro" id="IPR019734">
    <property type="entry name" value="TPR_rpt"/>
</dbReference>
<dbReference type="Proteomes" id="UP001151002">
    <property type="component" value="Unassembled WGS sequence"/>
</dbReference>
<feature type="domain" description="OmpR/PhoB-type" evidence="6">
    <location>
        <begin position="1"/>
        <end position="92"/>
    </location>
</feature>
<dbReference type="SUPFAM" id="SSF52540">
    <property type="entry name" value="P-loop containing nucleoside triphosphate hydrolases"/>
    <property type="match status" value="1"/>
</dbReference>
<dbReference type="PANTHER" id="PTHR35807">
    <property type="entry name" value="TRANSCRIPTIONAL REGULATOR REDD-RELATED"/>
    <property type="match status" value="1"/>
</dbReference>
<dbReference type="InterPro" id="IPR016032">
    <property type="entry name" value="Sig_transdc_resp-reg_C-effctor"/>
</dbReference>
<evidence type="ECO:0000313" key="8">
    <source>
        <dbReference type="Proteomes" id="UP001151002"/>
    </source>
</evidence>
<dbReference type="CDD" id="cd15831">
    <property type="entry name" value="BTAD"/>
    <property type="match status" value="1"/>
</dbReference>
<keyword evidence="4" id="KW-0804">Transcription</keyword>
<dbReference type="RefSeq" id="WP_267569625.1">
    <property type="nucleotide sequence ID" value="NZ_JAPNTZ010000023.1"/>
</dbReference>
<name>A0ABT4BF07_9ACTN</name>
<dbReference type="PROSITE" id="PS51755">
    <property type="entry name" value="OMPR_PHOB"/>
    <property type="match status" value="1"/>
</dbReference>
<dbReference type="InterPro" id="IPR005158">
    <property type="entry name" value="BTAD"/>
</dbReference>
<dbReference type="InterPro" id="IPR027417">
    <property type="entry name" value="P-loop_NTPase"/>
</dbReference>
<dbReference type="CDD" id="cd00383">
    <property type="entry name" value="trans_reg_C"/>
    <property type="match status" value="1"/>
</dbReference>
<gene>
    <name evidence="7" type="ORF">OWR29_44155</name>
</gene>
<accession>A0ABT4BF07</accession>
<dbReference type="InterPro" id="IPR051677">
    <property type="entry name" value="AfsR-DnrI-RedD_regulator"/>
</dbReference>
<dbReference type="InterPro" id="IPR011990">
    <property type="entry name" value="TPR-like_helical_dom_sf"/>
</dbReference>
<protein>
    <submittedName>
        <fullName evidence="7">BTAD domain-containing putative transcriptional regulator</fullName>
    </submittedName>
</protein>
<comment type="similarity">
    <text evidence="1">Belongs to the AfsR/DnrI/RedD regulatory family.</text>
</comment>
<dbReference type="EMBL" id="JAPNTZ010000023">
    <property type="protein sequence ID" value="MCY1145036.1"/>
    <property type="molecule type" value="Genomic_DNA"/>
</dbReference>
<dbReference type="Pfam" id="PF03704">
    <property type="entry name" value="BTAD"/>
    <property type="match status" value="1"/>
</dbReference>
<dbReference type="SMART" id="SM00028">
    <property type="entry name" value="TPR"/>
    <property type="match status" value="3"/>
</dbReference>
<sequence>MEVRLLGPVEVHAAGRVWDAGPRQQRHVLAALAADAGRPLTAETLIDRVWDEAPNGARRALHVHITRIRRLLEQIGDGATLSRRSGGYLLEAATDRHSFRSLTEQARRLPADRVALLGRARELWRGEPLTGLTGEWATQCRRSWRPEYLEATESWARAQLEDGVFEPVIPVLTGLSGEEPFAESIAALLMRALHAAGRSAEAAQFYLSWRQRLVDELGIDPGPQLQELHQAILRQEVPVPGTKAPAQLPLDVRGFTGRSDELAQLDETLATADDQPTAVIVSALSGTAGVGKTALAVHWAHRVAACFPDGQLYMNLRGFGPDGAVVTPADAVRGFLYALQVPPQQLPAGLDAQTALYRSLLAGKRVLVVLDNARDAAQVRSLLPGTAGCLVLVTSRNQLTGLVAAEGAHPVQLDLLSPAEARGLLARRLGEKRVAAEPIAVDGIIAACARLPLAIVVAAARAATRPALPLAALAEELNEAGGVPDALAGARAIFSWSYRALDAETADLFRLLGRHPGPDVTTPAAASLVGLSLTRTRNLLNRLADAHLITEHSPGRFNLHDLLRAYAAELSRNEDSQAATTRLLDHYLHTAHRAALLLYPRRHPIALTPLSPAVTPESLTSHREATAWFTAEHPVLFAAIELAAGDGHDTHAWQLAWTLWDFLDRRGQWPELVAIQHTALTAAARSADRAGQAHSHHGLGFSYDVLQDHKHAVHHLQAALALFGELGDHTGQANICLSLCVQAYSEGDLRGSLSHADQALVLYRAAGDAFGQAAAHNNIAMLDVESNDPESALSHSVRAMEFYEEADDHHGRATGWDSLGLVHRHLGDYRRSIASYERARDIFHDLGDRRLEADTLCSVAGVHQQFDHPAEAREAWRRALRILEELGHPDAADVRAKLSS</sequence>
<dbReference type="InterPro" id="IPR001867">
    <property type="entry name" value="OmpR/PhoB-type_DNA-bd"/>
</dbReference>
<dbReference type="Pfam" id="PF00486">
    <property type="entry name" value="Trans_reg_C"/>
    <property type="match status" value="1"/>
</dbReference>
<evidence type="ECO:0000256" key="2">
    <source>
        <dbReference type="ARBA" id="ARBA00023015"/>
    </source>
</evidence>
<dbReference type="SUPFAM" id="SSF46894">
    <property type="entry name" value="C-terminal effector domain of the bipartite response regulators"/>
    <property type="match status" value="1"/>
</dbReference>
<evidence type="ECO:0000313" key="7">
    <source>
        <dbReference type="EMBL" id="MCY1145036.1"/>
    </source>
</evidence>
<evidence type="ECO:0000259" key="6">
    <source>
        <dbReference type="PROSITE" id="PS51755"/>
    </source>
</evidence>
<dbReference type="SMART" id="SM01043">
    <property type="entry name" value="BTAD"/>
    <property type="match status" value="1"/>
</dbReference>
<evidence type="ECO:0000256" key="1">
    <source>
        <dbReference type="ARBA" id="ARBA00005820"/>
    </source>
</evidence>
<organism evidence="7 8">
    <name type="scientific">Paractinoplanes pyxinae</name>
    <dbReference type="NCBI Taxonomy" id="2997416"/>
    <lineage>
        <taxon>Bacteria</taxon>
        <taxon>Bacillati</taxon>
        <taxon>Actinomycetota</taxon>
        <taxon>Actinomycetes</taxon>
        <taxon>Micromonosporales</taxon>
        <taxon>Micromonosporaceae</taxon>
        <taxon>Paractinoplanes</taxon>
    </lineage>
</organism>